<dbReference type="EMBL" id="CP001990">
    <property type="protein sequence ID" value="ADE72599.1"/>
    <property type="molecule type" value="Genomic_DNA"/>
</dbReference>
<dbReference type="RefSeq" id="WP_013059987.1">
    <property type="nucleotide sequence ID" value="NC_014023.1"/>
</dbReference>
<dbReference type="CDD" id="cd00090">
    <property type="entry name" value="HTH_ARSR"/>
    <property type="match status" value="1"/>
</dbReference>
<dbReference type="PANTHER" id="PTHR33204:SF29">
    <property type="entry name" value="TRANSCRIPTIONAL REGULATOR"/>
    <property type="match status" value="1"/>
</dbReference>
<evidence type="ECO:0000313" key="5">
    <source>
        <dbReference type="EMBL" id="ADE72599.1"/>
    </source>
</evidence>
<dbReference type="PROSITE" id="PS51118">
    <property type="entry name" value="HTH_HXLR"/>
    <property type="match status" value="1"/>
</dbReference>
<evidence type="ECO:0000256" key="2">
    <source>
        <dbReference type="ARBA" id="ARBA00023125"/>
    </source>
</evidence>
<evidence type="ECO:0000256" key="3">
    <source>
        <dbReference type="ARBA" id="ARBA00023163"/>
    </source>
</evidence>
<gene>
    <name evidence="5" type="ordered locus">BMQ_pBM70057</name>
</gene>
<organism evidence="5 6">
    <name type="scientific">Priestia megaterium (strain ATCC 12872 / QMB1551)</name>
    <name type="common">Bacillus megaterium</name>
    <dbReference type="NCBI Taxonomy" id="545693"/>
    <lineage>
        <taxon>Bacteria</taxon>
        <taxon>Bacillati</taxon>
        <taxon>Bacillota</taxon>
        <taxon>Bacilli</taxon>
        <taxon>Bacillales</taxon>
        <taxon>Bacillaceae</taxon>
        <taxon>Priestia</taxon>
    </lineage>
</organism>
<name>D5E474_PRIM1</name>
<feature type="domain" description="HTH hxlR-type" evidence="4">
    <location>
        <begin position="8"/>
        <end position="107"/>
    </location>
</feature>
<evidence type="ECO:0000259" key="4">
    <source>
        <dbReference type="PROSITE" id="PS51118"/>
    </source>
</evidence>
<dbReference type="Gene3D" id="1.10.10.10">
    <property type="entry name" value="Winged helix-like DNA-binding domain superfamily/Winged helix DNA-binding domain"/>
    <property type="match status" value="1"/>
</dbReference>
<dbReference type="SUPFAM" id="SSF46785">
    <property type="entry name" value="Winged helix' DNA-binding domain"/>
    <property type="match status" value="1"/>
</dbReference>
<dbReference type="GO" id="GO:0003677">
    <property type="term" value="F:DNA binding"/>
    <property type="evidence" value="ECO:0007669"/>
    <property type="project" value="UniProtKB-KW"/>
</dbReference>
<dbReference type="InterPro" id="IPR036390">
    <property type="entry name" value="WH_DNA-bd_sf"/>
</dbReference>
<dbReference type="HOGENOM" id="CLU_111585_5_3_9"/>
<dbReference type="AlphaFoldDB" id="D5E474"/>
<dbReference type="Pfam" id="PF01638">
    <property type="entry name" value="HxlR"/>
    <property type="match status" value="1"/>
</dbReference>
<geneLocation type="plasmid" evidence="5 6">
    <name>pBM700</name>
</geneLocation>
<accession>D5E474</accession>
<reference evidence="5 6" key="1">
    <citation type="journal article" date="2011" name="J. Bacteriol.">
        <title>Genome sequences of the biotechnologically important Bacillus megaterium strains QM B1551 and DSM319.</title>
        <authorList>
            <person name="Eppinger M."/>
            <person name="Bunk B."/>
            <person name="Johns M.A."/>
            <person name="Edirisinghe J.N."/>
            <person name="Kutumbaka K.K."/>
            <person name="Koenig S.S."/>
            <person name="Huot Creasy H."/>
            <person name="Rosovitz M.J."/>
            <person name="Riley D.R."/>
            <person name="Daugherty S."/>
            <person name="Martin M."/>
            <person name="Elbourne L.D."/>
            <person name="Paulsen I."/>
            <person name="Biedendieck R."/>
            <person name="Braun C."/>
            <person name="Grayburn S."/>
            <person name="Dhingra S."/>
            <person name="Lukyanchuk V."/>
            <person name="Ball B."/>
            <person name="Ul-Qamar R."/>
            <person name="Seibel J."/>
            <person name="Bremer E."/>
            <person name="Jahn D."/>
            <person name="Ravel J."/>
            <person name="Vary P.S."/>
        </authorList>
    </citation>
    <scope>NUCLEOTIDE SEQUENCE [LARGE SCALE GENOMIC DNA]</scope>
    <source>
        <strain evidence="6">ATCC 12872 / QMB1551</strain>
        <plasmid evidence="5">pBM700</plasmid>
    </source>
</reference>
<dbReference type="PANTHER" id="PTHR33204">
    <property type="entry name" value="TRANSCRIPTIONAL REGULATOR, MARR FAMILY"/>
    <property type="match status" value="1"/>
</dbReference>
<keyword evidence="5" id="KW-0614">Plasmid</keyword>
<evidence type="ECO:0000313" key="6">
    <source>
        <dbReference type="Proteomes" id="UP000000935"/>
    </source>
</evidence>
<dbReference type="InterPro" id="IPR002577">
    <property type="entry name" value="HTH_HxlR"/>
</dbReference>
<proteinExistence type="predicted"/>
<keyword evidence="6" id="KW-1185">Reference proteome</keyword>
<evidence type="ECO:0000256" key="1">
    <source>
        <dbReference type="ARBA" id="ARBA00023015"/>
    </source>
</evidence>
<dbReference type="KEGG" id="bmq:BMQ_pBM70057"/>
<keyword evidence="2" id="KW-0238">DNA-binding</keyword>
<dbReference type="InterPro" id="IPR036388">
    <property type="entry name" value="WH-like_DNA-bd_sf"/>
</dbReference>
<dbReference type="Proteomes" id="UP000000935">
    <property type="component" value="Plasmid pBM700"/>
</dbReference>
<protein>
    <submittedName>
        <fullName evidence="5">Putative transcriptional regulator</fullName>
    </submittedName>
</protein>
<keyword evidence="3" id="KW-0804">Transcription</keyword>
<dbReference type="InterPro" id="IPR011991">
    <property type="entry name" value="ArsR-like_HTH"/>
</dbReference>
<keyword evidence="1" id="KW-0805">Transcription regulation</keyword>
<sequence>MDKQHSQCPVEFTVNMVGGKYKLVILYQLATHEVRRFNELRRELPNITPRTLTRQLRELESDGLINRQVYPEIPPKVEYSLSETGKSLNSILLQIENWGLKHIVNKPK</sequence>